<dbReference type="PATRIC" id="fig|1603606.3.peg.2434"/>
<organism evidence="9 10">
    <name type="scientific">Desulfuromonas soudanensis</name>
    <dbReference type="NCBI Taxonomy" id="1603606"/>
    <lineage>
        <taxon>Bacteria</taxon>
        <taxon>Pseudomonadati</taxon>
        <taxon>Thermodesulfobacteriota</taxon>
        <taxon>Desulfuromonadia</taxon>
        <taxon>Desulfuromonadales</taxon>
        <taxon>Desulfuromonadaceae</taxon>
        <taxon>Desulfuromonas</taxon>
    </lineage>
</organism>
<feature type="binding site" evidence="7">
    <location>
        <position position="214"/>
    </location>
    <ligand>
        <name>Mg(2+)</name>
        <dbReference type="ChEBI" id="CHEBI:18420"/>
    </ligand>
</feature>
<feature type="transmembrane region" description="Helical" evidence="8">
    <location>
        <begin position="6"/>
        <end position="24"/>
    </location>
</feature>
<dbReference type="GO" id="GO:0071555">
    <property type="term" value="P:cell wall organization"/>
    <property type="evidence" value="ECO:0007669"/>
    <property type="project" value="TreeGrafter"/>
</dbReference>
<dbReference type="GO" id="GO:0016780">
    <property type="term" value="F:phosphotransferase activity, for other substituted phosphate groups"/>
    <property type="evidence" value="ECO:0007669"/>
    <property type="project" value="InterPro"/>
</dbReference>
<dbReference type="GO" id="GO:0046872">
    <property type="term" value="F:metal ion binding"/>
    <property type="evidence" value="ECO:0007669"/>
    <property type="project" value="UniProtKB-KW"/>
</dbReference>
<keyword evidence="4 8" id="KW-0812">Transmembrane</keyword>
<keyword evidence="6 8" id="KW-0472">Membrane</keyword>
<comment type="subcellular location">
    <subcellularLocation>
        <location evidence="1">Cell membrane</location>
        <topology evidence="1">Multi-pass membrane protein</topology>
    </subcellularLocation>
</comment>
<evidence type="ECO:0000256" key="2">
    <source>
        <dbReference type="ARBA" id="ARBA00022475"/>
    </source>
</evidence>
<dbReference type="AlphaFoldDB" id="A0A0M4CXM9"/>
<dbReference type="CDD" id="cd06853">
    <property type="entry name" value="GT_WecA_like"/>
    <property type="match status" value="1"/>
</dbReference>
<feature type="transmembrane region" description="Helical" evidence="8">
    <location>
        <begin position="395"/>
        <end position="413"/>
    </location>
</feature>
<keyword evidence="3 9" id="KW-0808">Transferase</keyword>
<evidence type="ECO:0000313" key="10">
    <source>
        <dbReference type="Proteomes" id="UP000057158"/>
    </source>
</evidence>
<feature type="transmembrane region" description="Helical" evidence="8">
    <location>
        <begin position="453"/>
        <end position="471"/>
    </location>
</feature>
<feature type="transmembrane region" description="Helical" evidence="8">
    <location>
        <begin position="215"/>
        <end position="233"/>
    </location>
</feature>
<proteinExistence type="predicted"/>
<dbReference type="PANTHER" id="PTHR22926:SF3">
    <property type="entry name" value="UNDECAPRENYL-PHOSPHATE ALPHA-N-ACETYLGLUCOSAMINYL 1-PHOSPHATE TRANSFERASE"/>
    <property type="match status" value="1"/>
</dbReference>
<evidence type="ECO:0000256" key="7">
    <source>
        <dbReference type="PIRSR" id="PIRSR600715-1"/>
    </source>
</evidence>
<feature type="transmembrane region" description="Helical" evidence="8">
    <location>
        <begin position="162"/>
        <end position="180"/>
    </location>
</feature>
<gene>
    <name evidence="9" type="ORF">DSOUD_2252</name>
</gene>
<evidence type="ECO:0000313" key="9">
    <source>
        <dbReference type="EMBL" id="ALC17016.1"/>
    </source>
</evidence>
<reference evidence="9 10" key="1">
    <citation type="submission" date="2015-07" db="EMBL/GenBank/DDBJ databases">
        <title>Isolation and Genomic Characterization of a Novel Halophilic Metal-Reducing Deltaproteobacterium from the Deep Subsurface.</title>
        <authorList>
            <person name="Badalamenti J.P."/>
            <person name="Summers Z.M."/>
            <person name="Gralnick J.A."/>
            <person name="Bond D.R."/>
        </authorList>
    </citation>
    <scope>NUCLEOTIDE SEQUENCE [LARGE SCALE GENOMIC DNA]</scope>
    <source>
        <strain evidence="9 10">WTL</strain>
    </source>
</reference>
<keyword evidence="7" id="KW-0460">Magnesium</keyword>
<sequence>MDPIQSCYIFMTALFAALIMVPPLRRWALESGNVDQPDARKVHTVAIPRIGGIAIFVAFLLSCLVYVDLLPPVRGILAGGLVIFSTGLIDDISGLTARRKFLGEIVACLVTVFVGGLQIHTLGNLFGTGPILLPPWAAVPFTVFAVVGVINAINLLDGLDGLAGGVSVIALTSFAILAYHNGNTSAAMLCIALLGALLGFLKYNFFPARIFMGDTGSLGLGFMLGFLAVYLTQMPDSRVSPVVPVVILGLPILDTLWVMSRRLLHRLSPFAPDKTHLHHKFLDLGLEHRFTVIFIYGISLVWGTVAILFRDTEGHLLLLTYLGVTLFLYLLLRAMLRHPERFTFLRLDSAQGIRQAVRYRQLAGIIDTLALGLFPLLGAYLGMILYVTFAGGQGSWQVAGILLAAAAFLWILTRDLKNSYLLAMLFAGALELTYGVETYYLLDPTVGGFFREASNLIFLAMAVLGMLKLFFRLDGDFFISTVDILILGLLAFLSIVFHHLAVSLDLSLTLLKGAALYFALKVVAGRYRFR</sequence>
<feature type="transmembrane region" description="Helical" evidence="8">
    <location>
        <begin position="315"/>
        <end position="336"/>
    </location>
</feature>
<feature type="transmembrane region" description="Helical" evidence="8">
    <location>
        <begin position="186"/>
        <end position="203"/>
    </location>
</feature>
<feature type="transmembrane region" description="Helical" evidence="8">
    <location>
        <begin position="478"/>
        <end position="500"/>
    </location>
</feature>
<keyword evidence="7" id="KW-0479">Metal-binding</keyword>
<feature type="transmembrane region" description="Helical" evidence="8">
    <location>
        <begin position="45"/>
        <end position="67"/>
    </location>
</feature>
<evidence type="ECO:0000256" key="3">
    <source>
        <dbReference type="ARBA" id="ARBA00022679"/>
    </source>
</evidence>
<name>A0A0M4CXM9_9BACT</name>
<feature type="binding site" evidence="7">
    <location>
        <position position="154"/>
    </location>
    <ligand>
        <name>Mg(2+)</name>
        <dbReference type="ChEBI" id="CHEBI:18420"/>
    </ligand>
</feature>
<keyword evidence="5 8" id="KW-1133">Transmembrane helix</keyword>
<protein>
    <submittedName>
        <fullName evidence="9">UDP-N-acetylmuramyl pentapeptide phosphotransferase/UDP-N-acetylglucosamine-1-phosphate transferase</fullName>
    </submittedName>
</protein>
<evidence type="ECO:0000256" key="5">
    <source>
        <dbReference type="ARBA" id="ARBA00022989"/>
    </source>
</evidence>
<dbReference type="STRING" id="1603606.DSOUD_2252"/>
<evidence type="ECO:0000256" key="6">
    <source>
        <dbReference type="ARBA" id="ARBA00023136"/>
    </source>
</evidence>
<keyword evidence="10" id="KW-1185">Reference proteome</keyword>
<dbReference type="GO" id="GO:0005886">
    <property type="term" value="C:plasma membrane"/>
    <property type="evidence" value="ECO:0007669"/>
    <property type="project" value="UniProtKB-SubCell"/>
</dbReference>
<accession>A0A0M4CXM9</accession>
<evidence type="ECO:0000256" key="1">
    <source>
        <dbReference type="ARBA" id="ARBA00004651"/>
    </source>
</evidence>
<evidence type="ECO:0000256" key="8">
    <source>
        <dbReference type="SAM" id="Phobius"/>
    </source>
</evidence>
<feature type="transmembrane region" description="Helical" evidence="8">
    <location>
        <begin position="290"/>
        <end position="309"/>
    </location>
</feature>
<feature type="transmembrane region" description="Helical" evidence="8">
    <location>
        <begin position="101"/>
        <end position="119"/>
    </location>
</feature>
<dbReference type="RefSeq" id="WP_053551063.1">
    <property type="nucleotide sequence ID" value="NZ_CP010802.1"/>
</dbReference>
<feature type="transmembrane region" description="Helical" evidence="8">
    <location>
        <begin position="239"/>
        <end position="259"/>
    </location>
</feature>
<dbReference type="InterPro" id="IPR000715">
    <property type="entry name" value="Glycosyl_transferase_4"/>
</dbReference>
<dbReference type="OrthoDB" id="9783652at2"/>
<feature type="transmembrane region" description="Helical" evidence="8">
    <location>
        <begin position="131"/>
        <end position="150"/>
    </location>
</feature>
<feature type="transmembrane region" description="Helical" evidence="8">
    <location>
        <begin position="420"/>
        <end position="441"/>
    </location>
</feature>
<keyword evidence="2" id="KW-1003">Cell membrane</keyword>
<feature type="transmembrane region" description="Helical" evidence="8">
    <location>
        <begin position="506"/>
        <end position="524"/>
    </location>
</feature>
<dbReference type="GO" id="GO:0044038">
    <property type="term" value="P:cell wall macromolecule biosynthetic process"/>
    <property type="evidence" value="ECO:0007669"/>
    <property type="project" value="TreeGrafter"/>
</dbReference>
<dbReference type="KEGG" id="des:DSOUD_2252"/>
<dbReference type="Pfam" id="PF00953">
    <property type="entry name" value="Glycos_transf_4"/>
    <property type="match status" value="1"/>
</dbReference>
<feature type="transmembrane region" description="Helical" evidence="8">
    <location>
        <begin position="368"/>
        <end position="389"/>
    </location>
</feature>
<comment type="cofactor">
    <cofactor evidence="7">
        <name>Mg(2+)</name>
        <dbReference type="ChEBI" id="CHEBI:18420"/>
    </cofactor>
</comment>
<evidence type="ECO:0000256" key="4">
    <source>
        <dbReference type="ARBA" id="ARBA00022692"/>
    </source>
</evidence>
<dbReference type="EMBL" id="CP010802">
    <property type="protein sequence ID" value="ALC17016.1"/>
    <property type="molecule type" value="Genomic_DNA"/>
</dbReference>
<dbReference type="Proteomes" id="UP000057158">
    <property type="component" value="Chromosome"/>
</dbReference>
<dbReference type="PANTHER" id="PTHR22926">
    <property type="entry name" value="PHOSPHO-N-ACETYLMURAMOYL-PENTAPEPTIDE-TRANSFERASE"/>
    <property type="match status" value="1"/>
</dbReference>
<dbReference type="GO" id="GO:0009103">
    <property type="term" value="P:lipopolysaccharide biosynthetic process"/>
    <property type="evidence" value="ECO:0007669"/>
    <property type="project" value="TreeGrafter"/>
</dbReference>